<accession>A0A0A2WJ28</accession>
<name>A0A0A2WJ28_9GAMM</name>
<organism evidence="2 3">
    <name type="scientific">Lysobacter dokdonensis DS-58</name>
    <dbReference type="NCBI Taxonomy" id="1300345"/>
    <lineage>
        <taxon>Bacteria</taxon>
        <taxon>Pseudomonadati</taxon>
        <taxon>Pseudomonadota</taxon>
        <taxon>Gammaproteobacteria</taxon>
        <taxon>Lysobacterales</taxon>
        <taxon>Lysobacteraceae</taxon>
        <taxon>Noviluteimonas</taxon>
    </lineage>
</organism>
<dbReference type="AlphaFoldDB" id="A0A0A2WJ28"/>
<protein>
    <recommendedName>
        <fullName evidence="4">Secreted protein</fullName>
    </recommendedName>
</protein>
<comment type="caution">
    <text evidence="2">The sequence shown here is derived from an EMBL/GenBank/DDBJ whole genome shotgun (WGS) entry which is preliminary data.</text>
</comment>
<dbReference type="eggNOG" id="ENOG503307E">
    <property type="taxonomic scope" value="Bacteria"/>
</dbReference>
<feature type="chain" id="PRO_5001996324" description="Secreted protein" evidence="1">
    <location>
        <begin position="22"/>
        <end position="161"/>
    </location>
</feature>
<dbReference type="RefSeq" id="WP_036166654.1">
    <property type="nucleotide sequence ID" value="NZ_JRKJ01000005.1"/>
</dbReference>
<keyword evidence="1" id="KW-0732">Signal</keyword>
<dbReference type="OrthoDB" id="2864568at2"/>
<evidence type="ECO:0008006" key="4">
    <source>
        <dbReference type="Google" id="ProtNLM"/>
    </source>
</evidence>
<sequence length="161" mass="17528">MRINRTLCLLALALVATTAIAQSRRPHFLRAPSASLGSPRVIVQWTEVELLKHENVSYIASAKAGAHYQCVYRSNQRPSATHQEDVLVNVSVGGTFTADKYGKISDKLIIPAPQPTLVCPSNQVLTLVSVVFTDIRLTDVSNYVSSPTHPSALSYKAECAH</sequence>
<dbReference type="Proteomes" id="UP000030518">
    <property type="component" value="Unassembled WGS sequence"/>
</dbReference>
<dbReference type="PATRIC" id="fig|1300345.3.peg.901"/>
<proteinExistence type="predicted"/>
<evidence type="ECO:0000313" key="2">
    <source>
        <dbReference type="EMBL" id="KGQ19823.1"/>
    </source>
</evidence>
<evidence type="ECO:0000313" key="3">
    <source>
        <dbReference type="Proteomes" id="UP000030518"/>
    </source>
</evidence>
<dbReference type="EMBL" id="JRKJ01000005">
    <property type="protein sequence ID" value="KGQ19823.1"/>
    <property type="molecule type" value="Genomic_DNA"/>
</dbReference>
<reference evidence="2 3" key="1">
    <citation type="submission" date="2014-09" db="EMBL/GenBank/DDBJ databases">
        <title>Genome sequences of Lysobacter dokdonensis DS-58.</title>
        <authorList>
            <person name="Kim J.F."/>
            <person name="Kwak M.-J."/>
        </authorList>
    </citation>
    <scope>NUCLEOTIDE SEQUENCE [LARGE SCALE GENOMIC DNA]</scope>
    <source>
        <strain evidence="2 3">DS-58</strain>
    </source>
</reference>
<keyword evidence="3" id="KW-1185">Reference proteome</keyword>
<gene>
    <name evidence="2" type="ORF">LF41_2326</name>
</gene>
<evidence type="ECO:0000256" key="1">
    <source>
        <dbReference type="SAM" id="SignalP"/>
    </source>
</evidence>
<feature type="signal peptide" evidence="1">
    <location>
        <begin position="1"/>
        <end position="21"/>
    </location>
</feature>